<sequence length="263" mass="31117">MNIVTLKPELERIKDELEKIDALLSNFQEIMNYRLVVKKGNGYFQYWYRDEENKLIYIPAKEKSFAKELVQKDYYLKVKKTLLQQKRTIETFISQYDAETVYNLTESYCIGKKALLDPMYKNNEEFIQEWLELHIGNQNTMEYSTSYPTDEGGLVRSKSEKILADLFFKHGIPYQYESEFKLHNGWNCYPDFVLLNVRERKTFYWEHFGLASSKDYADKNLEKLAKYEKSGIVLGDNLIVSFESAGVSLDVKLAEEKIRKYLL</sequence>
<accession>A0A5P6VRX8</accession>
<name>A0A5P6VRX8_PSEXY</name>
<dbReference type="EMBL" id="CP043028">
    <property type="protein sequence ID" value="QFJ55445.1"/>
    <property type="molecule type" value="Genomic_DNA"/>
</dbReference>
<evidence type="ECO:0000313" key="2">
    <source>
        <dbReference type="Proteomes" id="UP000327030"/>
    </source>
</evidence>
<reference evidence="2" key="1">
    <citation type="submission" date="2019-08" db="EMBL/GenBank/DDBJ databases">
        <title>Complete Genome Sequence of the Polysaccharide-Degrading Rumen Bacterium Pseudobutyrivibrio xylanivorans MA3014.</title>
        <authorList>
            <person name="Palevich N."/>
            <person name="Maclean P.H."/>
            <person name="Kelly W.J."/>
            <person name="Leahy S.C."/>
            <person name="Rakonjac J."/>
            <person name="Attwood G.T."/>
        </authorList>
    </citation>
    <scope>NUCLEOTIDE SEQUENCE [LARGE SCALE GENOMIC DNA]</scope>
    <source>
        <strain evidence="2">MA3014</strain>
    </source>
</reference>
<dbReference type="RefSeq" id="WP_151624229.1">
    <property type="nucleotide sequence ID" value="NZ_CP043028.1"/>
</dbReference>
<gene>
    <name evidence="1" type="ORF">FXF36_11490</name>
</gene>
<dbReference type="Proteomes" id="UP000327030">
    <property type="component" value="Chromosome 1"/>
</dbReference>
<proteinExistence type="predicted"/>
<dbReference type="AlphaFoldDB" id="A0A5P6VRX8"/>
<dbReference type="KEGG" id="pxv:FXF36_11490"/>
<protein>
    <submittedName>
        <fullName evidence="1">Uncharacterized protein</fullName>
    </submittedName>
</protein>
<evidence type="ECO:0000313" key="1">
    <source>
        <dbReference type="EMBL" id="QFJ55445.1"/>
    </source>
</evidence>
<organism evidence="1 2">
    <name type="scientific">Pseudobutyrivibrio xylanivorans</name>
    <dbReference type="NCBI Taxonomy" id="185007"/>
    <lineage>
        <taxon>Bacteria</taxon>
        <taxon>Bacillati</taxon>
        <taxon>Bacillota</taxon>
        <taxon>Clostridia</taxon>
        <taxon>Lachnospirales</taxon>
        <taxon>Lachnospiraceae</taxon>
        <taxon>Pseudobutyrivibrio</taxon>
    </lineage>
</organism>
<dbReference type="OrthoDB" id="243939at2"/>